<evidence type="ECO:0000313" key="2">
    <source>
        <dbReference type="Proteomes" id="UP000050535"/>
    </source>
</evidence>
<name>A0A0P7HEM5_9EURY</name>
<dbReference type="RefSeq" id="WP_054584489.1">
    <property type="nucleotide sequence ID" value="NZ_LGUC01000001.1"/>
</dbReference>
<reference evidence="2" key="1">
    <citation type="submission" date="2013-11" db="EMBL/GenBank/DDBJ databases">
        <authorList>
            <person name="Hoang H.T."/>
            <person name="Killian M.L."/>
            <person name="Madson D.M."/>
            <person name="Arruda P.H.E."/>
            <person name="Sun D."/>
            <person name="Schwartz K.J."/>
            <person name="Yoon K."/>
        </authorList>
    </citation>
    <scope>NUCLEOTIDE SEQUENCE [LARGE SCALE GENOMIC DNA]</scope>
    <source>
        <strain evidence="2">CDK2</strain>
    </source>
</reference>
<keyword evidence="2" id="KW-1185">Reference proteome</keyword>
<organism evidence="1 2">
    <name type="scientific">Halolamina pelagica</name>
    <dbReference type="NCBI Taxonomy" id="699431"/>
    <lineage>
        <taxon>Archaea</taxon>
        <taxon>Methanobacteriati</taxon>
        <taxon>Methanobacteriota</taxon>
        <taxon>Stenosarchaea group</taxon>
        <taxon>Halobacteria</taxon>
        <taxon>Halobacteriales</taxon>
        <taxon>Haloferacaceae</taxon>
    </lineage>
</organism>
<dbReference type="STRING" id="699431.SY89_02911"/>
<dbReference type="PATRIC" id="fig|699431.3.peg.2971"/>
<gene>
    <name evidence="1" type="ORF">SY89_02911</name>
</gene>
<comment type="caution">
    <text evidence="1">The sequence shown here is derived from an EMBL/GenBank/DDBJ whole genome shotgun (WGS) entry which is preliminary data.</text>
</comment>
<dbReference type="InterPro" id="IPR043850">
    <property type="entry name" value="DUF5812"/>
</dbReference>
<dbReference type="AlphaFoldDB" id="A0A0P7HEM5"/>
<accession>A0A0P7HEM5</accession>
<evidence type="ECO:0000313" key="1">
    <source>
        <dbReference type="EMBL" id="KPN32151.1"/>
    </source>
</evidence>
<sequence>MSDAEIDGETEGTFLVTHADDDSAVLRDVERGQVHTLSSNPGLSEDDAVEGVVAPEPPLEVTVELIEVEERRQLSIGESREPPTQHEREIAAAQSVGELTREERAGIGELHVITVPEDETEAAVDDVLEDRETTLSRAARLGVNRVEIRSEPGVVSVRYLP</sequence>
<dbReference type="Pfam" id="PF19129">
    <property type="entry name" value="DUF5812"/>
    <property type="match status" value="1"/>
</dbReference>
<proteinExistence type="predicted"/>
<protein>
    <submittedName>
        <fullName evidence="1">Uncharacterized protein</fullName>
    </submittedName>
</protein>
<dbReference type="Proteomes" id="UP000050535">
    <property type="component" value="Unassembled WGS sequence"/>
</dbReference>
<dbReference type="EMBL" id="LGUC01000001">
    <property type="protein sequence ID" value="KPN32151.1"/>
    <property type="molecule type" value="Genomic_DNA"/>
</dbReference>